<gene>
    <name evidence="2" type="ORF">CUU66_16980</name>
</gene>
<comment type="caution">
    <text evidence="2">The sequence shown here is derived from an EMBL/GenBank/DDBJ whole genome shotgun (WGS) entry which is preliminary data.</text>
</comment>
<feature type="transmembrane region" description="Helical" evidence="1">
    <location>
        <begin position="40"/>
        <end position="59"/>
    </location>
</feature>
<feature type="transmembrane region" description="Helical" evidence="1">
    <location>
        <begin position="12"/>
        <end position="34"/>
    </location>
</feature>
<dbReference type="EMBL" id="PGUY01000053">
    <property type="protein sequence ID" value="PLT28701.1"/>
    <property type="molecule type" value="Genomic_DNA"/>
</dbReference>
<accession>A0A2N5M2W6</accession>
<keyword evidence="1" id="KW-0472">Membrane</keyword>
<organism evidence="2 3">
    <name type="scientific">Peribacillus deserti</name>
    <dbReference type="NCBI Taxonomy" id="673318"/>
    <lineage>
        <taxon>Bacteria</taxon>
        <taxon>Bacillati</taxon>
        <taxon>Bacillota</taxon>
        <taxon>Bacilli</taxon>
        <taxon>Bacillales</taxon>
        <taxon>Bacillaceae</taxon>
        <taxon>Peribacillus</taxon>
    </lineage>
</organism>
<keyword evidence="3" id="KW-1185">Reference proteome</keyword>
<evidence type="ECO:0000256" key="1">
    <source>
        <dbReference type="SAM" id="Phobius"/>
    </source>
</evidence>
<keyword evidence="1" id="KW-1133">Transmembrane helix</keyword>
<reference evidence="2 3" key="1">
    <citation type="submission" date="2017-11" db="EMBL/GenBank/DDBJ databases">
        <title>Comparitive Functional Genomics of Dry Heat Resistant strains isolated from the Viking Spacecraft.</title>
        <authorList>
            <person name="Seuylemezian A."/>
            <person name="Cooper K."/>
            <person name="Vaishampayan P."/>
        </authorList>
    </citation>
    <scope>NUCLEOTIDE SEQUENCE [LARGE SCALE GENOMIC DNA]</scope>
    <source>
        <strain evidence="2 3">V1-29</strain>
    </source>
</reference>
<protein>
    <submittedName>
        <fullName evidence="2">Uncharacterized protein</fullName>
    </submittedName>
</protein>
<dbReference type="Proteomes" id="UP000234748">
    <property type="component" value="Unassembled WGS sequence"/>
</dbReference>
<evidence type="ECO:0000313" key="3">
    <source>
        <dbReference type="Proteomes" id="UP000234748"/>
    </source>
</evidence>
<dbReference type="RefSeq" id="WP_101644314.1">
    <property type="nucleotide sequence ID" value="NZ_PGUY01000053.1"/>
</dbReference>
<evidence type="ECO:0000313" key="2">
    <source>
        <dbReference type="EMBL" id="PLT28701.1"/>
    </source>
</evidence>
<proteinExistence type="predicted"/>
<dbReference type="OrthoDB" id="2924197at2"/>
<name>A0A2N5M2W6_9BACI</name>
<keyword evidence="1" id="KW-0812">Transmembrane</keyword>
<dbReference type="AlphaFoldDB" id="A0A2N5M2W6"/>
<sequence length="265" mass="30531">MNIQNYYKKSSRINYYTSWVSLVIAVSFFVLHIFNKIYGNILYMTGPFIVISAAAYWRFKLNESRGQETQSRPEAFGLFEESNILLAFLPAPTLRILLFEPGGNVIGEIRDINMKSYLWFIPYPFTELIPRRYGLYDREGTLISNYTVKGIFAEKMIIRNNDEEIIGIYKEELSKSVFKMQGMVFDSTQNPWIPLKAGAWQNGFTLEDCQGKKIGSLQKGIMPLEWAARFKEPNTPILRFHELAEDTEKMAAFGICASLFNSESN</sequence>